<dbReference type="RefSeq" id="WP_262655958.1">
    <property type="nucleotide sequence ID" value="NZ_JAOQKE010000043.1"/>
</dbReference>
<accession>A0ABT2SQZ6</accession>
<evidence type="ECO:0000313" key="2">
    <source>
        <dbReference type="Proteomes" id="UP001652338"/>
    </source>
</evidence>
<keyword evidence="2" id="KW-1185">Reference proteome</keyword>
<name>A0ABT2SQZ6_9FIRM</name>
<sequence length="153" mass="17914">MIGNGRESKESNDLFYTCSLIDYIARKTKNERKYVVNKIGKVYLEKIYDLADVYHCDNIDSVSDYFIKECQIENGNFDNVGDCRYAIPTYWDIGKVYKRLVLQVAEEEKIGAVDALLKVYNSFLSSKIDDYNSSVYYENPSYLFECYKENKML</sequence>
<evidence type="ECO:0000313" key="1">
    <source>
        <dbReference type="EMBL" id="MCU6726741.1"/>
    </source>
</evidence>
<organism evidence="1 2">
    <name type="scientific">Muricoprocola aceti</name>
    <dbReference type="NCBI Taxonomy" id="2981772"/>
    <lineage>
        <taxon>Bacteria</taxon>
        <taxon>Bacillati</taxon>
        <taxon>Bacillota</taxon>
        <taxon>Clostridia</taxon>
        <taxon>Lachnospirales</taxon>
        <taxon>Lachnospiraceae</taxon>
        <taxon>Muricoprocola</taxon>
    </lineage>
</organism>
<dbReference type="EMBL" id="JAOQKE010000043">
    <property type="protein sequence ID" value="MCU6726741.1"/>
    <property type="molecule type" value="Genomic_DNA"/>
</dbReference>
<proteinExistence type="predicted"/>
<comment type="caution">
    <text evidence="1">The sequence shown here is derived from an EMBL/GenBank/DDBJ whole genome shotgun (WGS) entry which is preliminary data.</text>
</comment>
<dbReference type="Proteomes" id="UP001652338">
    <property type="component" value="Unassembled WGS sequence"/>
</dbReference>
<reference evidence="1 2" key="1">
    <citation type="journal article" date="2021" name="ISME Commun">
        <title>Automated analysis of genomic sequences facilitates high-throughput and comprehensive description of bacteria.</title>
        <authorList>
            <person name="Hitch T.C.A."/>
        </authorList>
    </citation>
    <scope>NUCLEOTIDE SEQUENCE [LARGE SCALE GENOMIC DNA]</scope>
    <source>
        <strain evidence="1 2">Sanger_29</strain>
    </source>
</reference>
<gene>
    <name evidence="1" type="ORF">OCV47_15720</name>
</gene>
<protein>
    <submittedName>
        <fullName evidence="1">Uncharacterized protein</fullName>
    </submittedName>
</protein>